<name>A0A232EYZ0_9HYME</name>
<dbReference type="InterPro" id="IPR028882">
    <property type="entry name" value="SDHAF2"/>
</dbReference>
<dbReference type="InterPro" id="IPR005631">
    <property type="entry name" value="SDH"/>
</dbReference>
<dbReference type="GO" id="GO:0005759">
    <property type="term" value="C:mitochondrial matrix"/>
    <property type="evidence" value="ECO:0007669"/>
    <property type="project" value="UniProtKB-SubCell"/>
</dbReference>
<keyword evidence="3 4" id="KW-0143">Chaperone</keyword>
<evidence type="ECO:0000256" key="4">
    <source>
        <dbReference type="HAMAP-Rule" id="MF_03057"/>
    </source>
</evidence>
<dbReference type="AlphaFoldDB" id="A0A232EYZ0"/>
<dbReference type="Pfam" id="PF03937">
    <property type="entry name" value="Sdh5"/>
    <property type="match status" value="1"/>
</dbReference>
<dbReference type="GO" id="GO:0006121">
    <property type="term" value="P:mitochondrial electron transport, succinate to ubiquinone"/>
    <property type="evidence" value="ECO:0007669"/>
    <property type="project" value="UniProtKB-UniRule"/>
</dbReference>
<dbReference type="STRING" id="543379.A0A232EYZ0"/>
<comment type="subunit">
    <text evidence="4">Interacts with the flavoprotein subunit within the SDH catalytic dimer.</text>
</comment>
<comment type="caution">
    <text evidence="5">The sequence shown here is derived from an EMBL/GenBank/DDBJ whole genome shotgun (WGS) entry which is preliminary data.</text>
</comment>
<organism evidence="5 6">
    <name type="scientific">Trichomalopsis sarcophagae</name>
    <dbReference type="NCBI Taxonomy" id="543379"/>
    <lineage>
        <taxon>Eukaryota</taxon>
        <taxon>Metazoa</taxon>
        <taxon>Ecdysozoa</taxon>
        <taxon>Arthropoda</taxon>
        <taxon>Hexapoda</taxon>
        <taxon>Insecta</taxon>
        <taxon>Pterygota</taxon>
        <taxon>Neoptera</taxon>
        <taxon>Endopterygota</taxon>
        <taxon>Hymenoptera</taxon>
        <taxon>Apocrita</taxon>
        <taxon>Proctotrupomorpha</taxon>
        <taxon>Chalcidoidea</taxon>
        <taxon>Pteromalidae</taxon>
        <taxon>Pteromalinae</taxon>
        <taxon>Trichomalopsis</taxon>
    </lineage>
</organism>
<dbReference type="Proteomes" id="UP000215335">
    <property type="component" value="Unassembled WGS sequence"/>
</dbReference>
<protein>
    <recommendedName>
        <fullName evidence="4">Succinate dehydrogenase assembly factor 2, mitochondrial</fullName>
        <shortName evidence="4">SDH assembly factor 2</shortName>
        <shortName evidence="4">SDHAF2</shortName>
    </recommendedName>
</protein>
<dbReference type="PANTHER" id="PTHR12469">
    <property type="entry name" value="PROTEIN EMI5 HOMOLOG, MITOCHONDRIAL"/>
    <property type="match status" value="1"/>
</dbReference>
<keyword evidence="2 4" id="KW-0496">Mitochondrion</keyword>
<accession>A0A232EYZ0</accession>
<evidence type="ECO:0000256" key="2">
    <source>
        <dbReference type="ARBA" id="ARBA00023128"/>
    </source>
</evidence>
<gene>
    <name evidence="5" type="ORF">TSAR_009838</name>
</gene>
<keyword evidence="6" id="KW-1185">Reference proteome</keyword>
<dbReference type="OrthoDB" id="284292at2759"/>
<evidence type="ECO:0000313" key="5">
    <source>
        <dbReference type="EMBL" id="OXU23510.1"/>
    </source>
</evidence>
<proteinExistence type="inferred from homology"/>
<evidence type="ECO:0000256" key="1">
    <source>
        <dbReference type="ARBA" id="ARBA00004305"/>
    </source>
</evidence>
<reference evidence="5 6" key="1">
    <citation type="journal article" date="2017" name="Curr. Biol.">
        <title>The Evolution of Venom by Co-option of Single-Copy Genes.</title>
        <authorList>
            <person name="Martinson E.O."/>
            <person name="Mrinalini"/>
            <person name="Kelkar Y.D."/>
            <person name="Chang C.H."/>
            <person name="Werren J.H."/>
        </authorList>
    </citation>
    <scope>NUCLEOTIDE SEQUENCE [LARGE SCALE GENOMIC DNA]</scope>
    <source>
        <strain evidence="5 6">Alberta</strain>
        <tissue evidence="5">Whole body</tissue>
    </source>
</reference>
<comment type="function">
    <text evidence="4">Plays an essential role in the assembly of succinate dehydrogenase (SDH), an enzyme complex (also referred to as respiratory complex II) that is a component of both the tricarboxylic acid (TCA) cycle and the mitochondrial electron transport chain, and which couples the oxidation of succinate to fumarate with the reduction of ubiquinone (coenzyme Q) to ubiquinol. Required for flavinylation (covalent attachment of FAD) of the flavoprotein subunit of the SDH catalytic dimer.</text>
</comment>
<dbReference type="PANTHER" id="PTHR12469:SF2">
    <property type="entry name" value="SUCCINATE DEHYDROGENASE ASSEMBLY FACTOR 2, MITOCHONDRIAL"/>
    <property type="match status" value="1"/>
</dbReference>
<dbReference type="HAMAP" id="MF_03057">
    <property type="entry name" value="SDHAF2"/>
    <property type="match status" value="1"/>
</dbReference>
<evidence type="ECO:0000256" key="3">
    <source>
        <dbReference type="ARBA" id="ARBA00023186"/>
    </source>
</evidence>
<dbReference type="GO" id="GO:0034553">
    <property type="term" value="P:mitochondrial respiratory chain complex II assembly"/>
    <property type="evidence" value="ECO:0007669"/>
    <property type="project" value="TreeGrafter"/>
</dbReference>
<dbReference type="EMBL" id="NNAY01001588">
    <property type="protein sequence ID" value="OXU23510.1"/>
    <property type="molecule type" value="Genomic_DNA"/>
</dbReference>
<comment type="subcellular location">
    <subcellularLocation>
        <location evidence="1 4">Mitochondrion matrix</location>
    </subcellularLocation>
</comment>
<dbReference type="SUPFAM" id="SSF109910">
    <property type="entry name" value="YgfY-like"/>
    <property type="match status" value="1"/>
</dbReference>
<sequence length="149" mass="17341">MNNTVTKCNPAMVRHVFSASRNISTTCVRKNKEPVDDTSDHNVPPFIEKGESTSVKRARLLYQSRKRGMLENGLLLSTFAKKYLDDFNDKHLHQYDRLINLPSNDWDIYYWAAGVKPVPAEFKNEVMDLLQKHIKNENRESRIVQPDLH</sequence>
<dbReference type="GO" id="GO:0006099">
    <property type="term" value="P:tricarboxylic acid cycle"/>
    <property type="evidence" value="ECO:0007669"/>
    <property type="project" value="TreeGrafter"/>
</dbReference>
<dbReference type="Gene3D" id="1.10.150.250">
    <property type="entry name" value="Flavinator of succinate dehydrogenase"/>
    <property type="match status" value="1"/>
</dbReference>
<evidence type="ECO:0000313" key="6">
    <source>
        <dbReference type="Proteomes" id="UP000215335"/>
    </source>
</evidence>
<dbReference type="FunFam" id="1.10.150.250:FF:000002">
    <property type="entry name" value="Succinate dehydrogenase assembly factor 2, mitochondrial"/>
    <property type="match status" value="1"/>
</dbReference>
<comment type="similarity">
    <text evidence="4">Belongs to the SDHAF2 family.</text>
</comment>
<dbReference type="InterPro" id="IPR036714">
    <property type="entry name" value="SDH_sf"/>
</dbReference>